<organism evidence="2 3">
    <name type="scientific">Daphnia magna</name>
    <dbReference type="NCBI Taxonomy" id="35525"/>
    <lineage>
        <taxon>Eukaryota</taxon>
        <taxon>Metazoa</taxon>
        <taxon>Ecdysozoa</taxon>
        <taxon>Arthropoda</taxon>
        <taxon>Crustacea</taxon>
        <taxon>Branchiopoda</taxon>
        <taxon>Diplostraca</taxon>
        <taxon>Cladocera</taxon>
        <taxon>Anomopoda</taxon>
        <taxon>Daphniidae</taxon>
        <taxon>Daphnia</taxon>
    </lineage>
</organism>
<accession>A0ABR0AVH0</accession>
<protein>
    <submittedName>
        <fullName evidence="2">Uncharacterized protein</fullName>
    </submittedName>
</protein>
<sequence>MNQQGNKNPSSAPVWPHRRKTQQTDFVQKQIDFHVVKWENVQAGLLYLNNKVNTDRLAL</sequence>
<evidence type="ECO:0000256" key="1">
    <source>
        <dbReference type="SAM" id="MobiDB-lite"/>
    </source>
</evidence>
<dbReference type="Proteomes" id="UP001234178">
    <property type="component" value="Unassembled WGS sequence"/>
</dbReference>
<evidence type="ECO:0000313" key="2">
    <source>
        <dbReference type="EMBL" id="KAK4029121.1"/>
    </source>
</evidence>
<keyword evidence="3" id="KW-1185">Reference proteome</keyword>
<reference evidence="2 3" key="1">
    <citation type="journal article" date="2023" name="Nucleic Acids Res.">
        <title>The hologenome of Daphnia magna reveals possible DNA methylation and microbiome-mediated evolution of the host genome.</title>
        <authorList>
            <person name="Chaturvedi A."/>
            <person name="Li X."/>
            <person name="Dhandapani V."/>
            <person name="Marshall H."/>
            <person name="Kissane S."/>
            <person name="Cuenca-Cambronero M."/>
            <person name="Asole G."/>
            <person name="Calvet F."/>
            <person name="Ruiz-Romero M."/>
            <person name="Marangio P."/>
            <person name="Guigo R."/>
            <person name="Rago D."/>
            <person name="Mirbahai L."/>
            <person name="Eastwood N."/>
            <person name="Colbourne J.K."/>
            <person name="Zhou J."/>
            <person name="Mallon E."/>
            <person name="Orsini L."/>
        </authorList>
    </citation>
    <scope>NUCLEOTIDE SEQUENCE [LARGE SCALE GENOMIC DNA]</scope>
    <source>
        <strain evidence="2">LRV0_1</strain>
    </source>
</reference>
<gene>
    <name evidence="2" type="ORF">OUZ56_022132</name>
</gene>
<feature type="compositionally biased region" description="Polar residues" evidence="1">
    <location>
        <begin position="1"/>
        <end position="11"/>
    </location>
</feature>
<proteinExistence type="predicted"/>
<feature type="region of interest" description="Disordered" evidence="1">
    <location>
        <begin position="1"/>
        <end position="21"/>
    </location>
</feature>
<evidence type="ECO:0000313" key="3">
    <source>
        <dbReference type="Proteomes" id="UP001234178"/>
    </source>
</evidence>
<name>A0ABR0AVH0_9CRUS</name>
<comment type="caution">
    <text evidence="2">The sequence shown here is derived from an EMBL/GenBank/DDBJ whole genome shotgun (WGS) entry which is preliminary data.</text>
</comment>
<dbReference type="EMBL" id="JAOYFB010000039">
    <property type="protein sequence ID" value="KAK4029121.1"/>
    <property type="molecule type" value="Genomic_DNA"/>
</dbReference>